<dbReference type="AlphaFoldDB" id="A0AAV9ZYB4"/>
<feature type="region of interest" description="Disordered" evidence="1">
    <location>
        <begin position="66"/>
        <end position="107"/>
    </location>
</feature>
<dbReference type="EMBL" id="JAWWNJ010000099">
    <property type="protein sequence ID" value="KAK6996134.1"/>
    <property type="molecule type" value="Genomic_DNA"/>
</dbReference>
<feature type="compositionally biased region" description="Basic residues" evidence="1">
    <location>
        <begin position="240"/>
        <end position="259"/>
    </location>
</feature>
<feature type="region of interest" description="Disordered" evidence="1">
    <location>
        <begin position="222"/>
        <end position="262"/>
    </location>
</feature>
<organism evidence="2 3">
    <name type="scientific">Favolaschia claudopus</name>
    <dbReference type="NCBI Taxonomy" id="2862362"/>
    <lineage>
        <taxon>Eukaryota</taxon>
        <taxon>Fungi</taxon>
        <taxon>Dikarya</taxon>
        <taxon>Basidiomycota</taxon>
        <taxon>Agaricomycotina</taxon>
        <taxon>Agaricomycetes</taxon>
        <taxon>Agaricomycetidae</taxon>
        <taxon>Agaricales</taxon>
        <taxon>Marasmiineae</taxon>
        <taxon>Mycenaceae</taxon>
        <taxon>Favolaschia</taxon>
    </lineage>
</organism>
<evidence type="ECO:0000256" key="1">
    <source>
        <dbReference type="SAM" id="MobiDB-lite"/>
    </source>
</evidence>
<sequence>MLIAKGLNPECARVRHCRSDSPSLETKSCGVLREVSRQISLHEILGTPNGLQVLAKFLEKTGAFTKTGKPRDTVEPVEMRDDEDYQFRDKEAGSEGGGGEEEPEGRCVTEARGVEFRYTEWAKRELLYLYDGKEAVRGSGRTKMVRAWRGREQKRGKASSTSSVSSTVRTSAHDFHTSLVFLPPPPPPSPSSLPSALPPLLVAVAVAVAAIVAHPYLPPFSNLKVRPKTRDDTAHPKGSFLHRRQQYQRSARTRRRHPLQRNPSAYAVAALAAAVAISVRSSQSYRSIQPIVTESLPMSETGFGSVLSNPI</sequence>
<protein>
    <submittedName>
        <fullName evidence="2">Uncharacterized protein</fullName>
    </submittedName>
</protein>
<name>A0AAV9ZYB4_9AGAR</name>
<evidence type="ECO:0000313" key="3">
    <source>
        <dbReference type="Proteomes" id="UP001362999"/>
    </source>
</evidence>
<comment type="caution">
    <text evidence="2">The sequence shown here is derived from an EMBL/GenBank/DDBJ whole genome shotgun (WGS) entry which is preliminary data.</text>
</comment>
<gene>
    <name evidence="2" type="ORF">R3P38DRAFT_2800162</name>
</gene>
<feature type="region of interest" description="Disordered" evidence="1">
    <location>
        <begin position="148"/>
        <end position="169"/>
    </location>
</feature>
<feature type="compositionally biased region" description="Basic and acidic residues" evidence="1">
    <location>
        <begin position="69"/>
        <end position="93"/>
    </location>
</feature>
<dbReference type="Proteomes" id="UP001362999">
    <property type="component" value="Unassembled WGS sequence"/>
</dbReference>
<accession>A0AAV9ZYB4</accession>
<evidence type="ECO:0000313" key="2">
    <source>
        <dbReference type="EMBL" id="KAK6996134.1"/>
    </source>
</evidence>
<proteinExistence type="predicted"/>
<feature type="compositionally biased region" description="Low complexity" evidence="1">
    <location>
        <begin position="159"/>
        <end position="169"/>
    </location>
</feature>
<reference evidence="2 3" key="1">
    <citation type="journal article" date="2024" name="J Genomics">
        <title>Draft genome sequencing and assembly of Favolaschia claudopus CIRM-BRFM 2984 isolated from oak limbs.</title>
        <authorList>
            <person name="Navarro D."/>
            <person name="Drula E."/>
            <person name="Chaduli D."/>
            <person name="Cazenave R."/>
            <person name="Ahrendt S."/>
            <person name="Wang J."/>
            <person name="Lipzen A."/>
            <person name="Daum C."/>
            <person name="Barry K."/>
            <person name="Grigoriev I.V."/>
            <person name="Favel A."/>
            <person name="Rosso M.N."/>
            <person name="Martin F."/>
        </authorList>
    </citation>
    <scope>NUCLEOTIDE SEQUENCE [LARGE SCALE GENOMIC DNA]</scope>
    <source>
        <strain evidence="2 3">CIRM-BRFM 2984</strain>
    </source>
</reference>
<keyword evidence="3" id="KW-1185">Reference proteome</keyword>